<name>A0A423KRB2_9PSED</name>
<dbReference type="AlphaFoldDB" id="A0A423KRB2"/>
<reference evidence="1 2" key="1">
    <citation type="submission" date="2016-10" db="EMBL/GenBank/DDBJ databases">
        <title>Comparative genome analysis of multiple Pseudomonas spp. focuses on biocontrol and plant growth promoting traits.</title>
        <authorList>
            <person name="Tao X.-Y."/>
            <person name="Taylor C.G."/>
        </authorList>
    </citation>
    <scope>NUCLEOTIDE SEQUENCE [LARGE SCALE GENOMIC DNA]</scope>
    <source>
        <strain evidence="1 2">39A2</strain>
    </source>
</reference>
<protein>
    <submittedName>
        <fullName evidence="1">Uncharacterized protein</fullName>
    </submittedName>
</protein>
<evidence type="ECO:0000313" key="1">
    <source>
        <dbReference type="EMBL" id="RON57915.1"/>
    </source>
</evidence>
<gene>
    <name evidence="1" type="ORF">BK665_03415</name>
</gene>
<organism evidence="1 2">
    <name type="scientific">Pseudomonas frederiksbergensis</name>
    <dbReference type="NCBI Taxonomy" id="104087"/>
    <lineage>
        <taxon>Bacteria</taxon>
        <taxon>Pseudomonadati</taxon>
        <taxon>Pseudomonadota</taxon>
        <taxon>Gammaproteobacteria</taxon>
        <taxon>Pseudomonadales</taxon>
        <taxon>Pseudomonadaceae</taxon>
        <taxon>Pseudomonas</taxon>
    </lineage>
</organism>
<evidence type="ECO:0000313" key="2">
    <source>
        <dbReference type="Proteomes" id="UP000283627"/>
    </source>
</evidence>
<accession>A0A423KRB2</accession>
<comment type="caution">
    <text evidence="1">The sequence shown here is derived from an EMBL/GenBank/DDBJ whole genome shotgun (WGS) entry which is preliminary data.</text>
</comment>
<dbReference type="Proteomes" id="UP000283627">
    <property type="component" value="Unassembled WGS sequence"/>
</dbReference>
<proteinExistence type="predicted"/>
<dbReference type="EMBL" id="MOBP01000002">
    <property type="protein sequence ID" value="RON57915.1"/>
    <property type="molecule type" value="Genomic_DNA"/>
</dbReference>
<sequence>MRGGDVTEMGMVGPPMKVAFYRFQVVLVTPRRELRQNTSNSLISVGGIEAVYCCAGNAIQVRERAPSLLIGPQ</sequence>